<dbReference type="OrthoDB" id="7786537at2759"/>
<dbReference type="Gene3D" id="2.70.220.10">
    <property type="entry name" value="Ganglioside GM2 activator"/>
    <property type="match status" value="1"/>
</dbReference>
<proteinExistence type="predicted"/>
<dbReference type="EMBL" id="OU895880">
    <property type="protein sequence ID" value="CAG9812321.1"/>
    <property type="molecule type" value="Genomic_DNA"/>
</dbReference>
<dbReference type="InterPro" id="IPR010512">
    <property type="entry name" value="DUF1091"/>
</dbReference>
<dbReference type="Pfam" id="PF06477">
    <property type="entry name" value="DUF1091"/>
    <property type="match status" value="1"/>
</dbReference>
<evidence type="ECO:0000313" key="4">
    <source>
        <dbReference type="Proteomes" id="UP001153620"/>
    </source>
</evidence>
<organism evidence="3 4">
    <name type="scientific">Chironomus riparius</name>
    <dbReference type="NCBI Taxonomy" id="315576"/>
    <lineage>
        <taxon>Eukaryota</taxon>
        <taxon>Metazoa</taxon>
        <taxon>Ecdysozoa</taxon>
        <taxon>Arthropoda</taxon>
        <taxon>Hexapoda</taxon>
        <taxon>Insecta</taxon>
        <taxon>Pterygota</taxon>
        <taxon>Neoptera</taxon>
        <taxon>Endopterygota</taxon>
        <taxon>Diptera</taxon>
        <taxon>Nematocera</taxon>
        <taxon>Chironomoidea</taxon>
        <taxon>Chironomidae</taxon>
        <taxon>Chironominae</taxon>
        <taxon>Chironomus</taxon>
    </lineage>
</organism>
<name>A0A9N9S7E3_9DIPT</name>
<dbReference type="Proteomes" id="UP001153620">
    <property type="component" value="Chromosome 4"/>
</dbReference>
<dbReference type="AlphaFoldDB" id="A0A9N9S7E3"/>
<protein>
    <submittedName>
        <fullName evidence="3">Uncharacterized protein</fullName>
    </submittedName>
</protein>
<keyword evidence="1 2" id="KW-0732">Signal</keyword>
<feature type="chain" id="PRO_5040298967" evidence="2">
    <location>
        <begin position="19"/>
        <end position="187"/>
    </location>
</feature>
<evidence type="ECO:0000256" key="1">
    <source>
        <dbReference type="ARBA" id="ARBA00022729"/>
    </source>
</evidence>
<keyword evidence="4" id="KW-1185">Reference proteome</keyword>
<sequence length="187" mass="21724">MKLTILFFVLALVGSALSWGGYKINFEHHDLEFDENIINVDISMKRKNEQTVVNVRSELLENIEDELYAQFSTYEKDSDGVYKHLVNATLNACNILARVKSHPILRLIIKELLKSSNFPMACPIKRGLYYMKDFVLNEDMLPPFIPLGSFMSIIRIIRMVDDEPQAIVSVRVMTEIDYPKERKSRFF</sequence>
<evidence type="ECO:0000256" key="2">
    <source>
        <dbReference type="SAM" id="SignalP"/>
    </source>
</evidence>
<dbReference type="PANTHER" id="PTHR20898">
    <property type="entry name" value="DAEDALUS ON 3-RELATED-RELATED"/>
    <property type="match status" value="1"/>
</dbReference>
<feature type="signal peptide" evidence="2">
    <location>
        <begin position="1"/>
        <end position="18"/>
    </location>
</feature>
<gene>
    <name evidence="3" type="ORF">CHIRRI_LOCUS15126</name>
</gene>
<accession>A0A9N9S7E3</accession>
<reference evidence="3" key="1">
    <citation type="submission" date="2022-01" db="EMBL/GenBank/DDBJ databases">
        <authorList>
            <person name="King R."/>
        </authorList>
    </citation>
    <scope>NUCLEOTIDE SEQUENCE</scope>
</reference>
<evidence type="ECO:0000313" key="3">
    <source>
        <dbReference type="EMBL" id="CAG9812321.1"/>
    </source>
</evidence>
<reference evidence="3" key="2">
    <citation type="submission" date="2022-10" db="EMBL/GenBank/DDBJ databases">
        <authorList>
            <consortium name="ENA_rothamsted_submissions"/>
            <consortium name="culmorum"/>
            <person name="King R."/>
        </authorList>
    </citation>
    <scope>NUCLEOTIDE SEQUENCE</scope>
</reference>
<dbReference type="InterPro" id="IPR036846">
    <property type="entry name" value="GM2-AP_sf"/>
</dbReference>
<dbReference type="SMART" id="SM00697">
    <property type="entry name" value="DM8"/>
    <property type="match status" value="1"/>
</dbReference>